<evidence type="ECO:0000259" key="7">
    <source>
        <dbReference type="PROSITE" id="PS51999"/>
    </source>
</evidence>
<proteinExistence type="predicted"/>
<name>A0AAD4EDS0_9AGAM</name>
<dbReference type="AlphaFoldDB" id="A0AAD4EDS0"/>
<feature type="compositionally biased region" description="Acidic residues" evidence="6">
    <location>
        <begin position="160"/>
        <end position="171"/>
    </location>
</feature>
<evidence type="ECO:0000256" key="1">
    <source>
        <dbReference type="ARBA" id="ARBA00022723"/>
    </source>
</evidence>
<evidence type="ECO:0000256" key="2">
    <source>
        <dbReference type="ARBA" id="ARBA00022771"/>
    </source>
</evidence>
<feature type="region of interest" description="Disordered" evidence="6">
    <location>
        <begin position="150"/>
        <end position="292"/>
    </location>
</feature>
<evidence type="ECO:0000313" key="8">
    <source>
        <dbReference type="EMBL" id="KAG1904201.1"/>
    </source>
</evidence>
<keyword evidence="3" id="KW-0862">Zinc</keyword>
<feature type="domain" description="GRF-type" evidence="7">
    <location>
        <begin position="22"/>
        <end position="64"/>
    </location>
</feature>
<feature type="compositionally biased region" description="Basic and acidic residues" evidence="6">
    <location>
        <begin position="273"/>
        <end position="286"/>
    </location>
</feature>
<dbReference type="InterPro" id="IPR010666">
    <property type="entry name" value="Znf_GRF"/>
</dbReference>
<evidence type="ECO:0000256" key="4">
    <source>
        <dbReference type="PROSITE-ProRule" id="PRU01343"/>
    </source>
</evidence>
<evidence type="ECO:0000256" key="6">
    <source>
        <dbReference type="SAM" id="MobiDB-lite"/>
    </source>
</evidence>
<comment type="caution">
    <text evidence="8">The sequence shown here is derived from an EMBL/GenBank/DDBJ whole genome shotgun (WGS) entry which is preliminary data.</text>
</comment>
<dbReference type="PANTHER" id="PTHR33248">
    <property type="entry name" value="ZINC ION-BINDING PROTEIN"/>
    <property type="match status" value="1"/>
</dbReference>
<feature type="coiled-coil region" evidence="5">
    <location>
        <begin position="340"/>
        <end position="381"/>
    </location>
</feature>
<reference evidence="8" key="1">
    <citation type="journal article" date="2020" name="New Phytol.">
        <title>Comparative genomics reveals dynamic genome evolution in host specialist ectomycorrhizal fungi.</title>
        <authorList>
            <person name="Lofgren L.A."/>
            <person name="Nguyen N.H."/>
            <person name="Vilgalys R."/>
            <person name="Ruytinx J."/>
            <person name="Liao H.L."/>
            <person name="Branco S."/>
            <person name="Kuo A."/>
            <person name="LaButti K."/>
            <person name="Lipzen A."/>
            <person name="Andreopoulos W."/>
            <person name="Pangilinan J."/>
            <person name="Riley R."/>
            <person name="Hundley H."/>
            <person name="Na H."/>
            <person name="Barry K."/>
            <person name="Grigoriev I.V."/>
            <person name="Stajich J.E."/>
            <person name="Kennedy P.G."/>
        </authorList>
    </citation>
    <scope>NUCLEOTIDE SEQUENCE</scope>
    <source>
        <strain evidence="8">FC203</strain>
    </source>
</reference>
<dbReference type="EMBL" id="JABBWK010000010">
    <property type="protein sequence ID" value="KAG1904201.1"/>
    <property type="molecule type" value="Genomic_DNA"/>
</dbReference>
<organism evidence="8 9">
    <name type="scientific">Suillus fuscotomentosus</name>
    <dbReference type="NCBI Taxonomy" id="1912939"/>
    <lineage>
        <taxon>Eukaryota</taxon>
        <taxon>Fungi</taxon>
        <taxon>Dikarya</taxon>
        <taxon>Basidiomycota</taxon>
        <taxon>Agaricomycotina</taxon>
        <taxon>Agaricomycetes</taxon>
        <taxon>Agaricomycetidae</taxon>
        <taxon>Boletales</taxon>
        <taxon>Suillineae</taxon>
        <taxon>Suillaceae</taxon>
        <taxon>Suillus</taxon>
    </lineage>
</organism>
<keyword evidence="5" id="KW-0175">Coiled coil</keyword>
<evidence type="ECO:0000256" key="3">
    <source>
        <dbReference type="ARBA" id="ARBA00022833"/>
    </source>
</evidence>
<dbReference type="GO" id="GO:0008270">
    <property type="term" value="F:zinc ion binding"/>
    <property type="evidence" value="ECO:0007669"/>
    <property type="project" value="UniProtKB-KW"/>
</dbReference>
<feature type="compositionally biased region" description="Polar residues" evidence="6">
    <location>
        <begin position="173"/>
        <end position="188"/>
    </location>
</feature>
<evidence type="ECO:0000256" key="5">
    <source>
        <dbReference type="SAM" id="Coils"/>
    </source>
</evidence>
<keyword evidence="9" id="KW-1185">Reference proteome</keyword>
<keyword evidence="1" id="KW-0479">Metal-binding</keyword>
<accession>A0AAD4EDS0</accession>
<feature type="region of interest" description="Disordered" evidence="6">
    <location>
        <begin position="69"/>
        <end position="107"/>
    </location>
</feature>
<sequence length="407" mass="45110">MSFNQLHTQSTSPMDANGAVRCSHGETAIRRTSQTSSNPNREFYTCPRSIQSERCRFFYWVDDPIFSPQQHSSVSPSVPASSRPPPSQRQRAESARTLSTPQKSPRKRMADIAAALIEPELEATSTPQYGSPQQNATAMNDRTRSFLFGSQSSQASTMGDWEETSPEDDLEQISPSRSADQSLGNIDQRTPKKPRVASVDQRSGIQIPFPLTPPQTSRRRIDNPDQSTFETDFFPQTPTRNKGKERENSGGAQTTSGTKPRIPIAFESGSSTFKRDVPAHASKPLERTSSNPFIVDQTTGESIASHLEALDALKSPSYIRKMEKKLSALDQSNKFKAKYLEDLKAAKAETESENARLIAENAGLQSENARLAQANAHLQERLLQSEQSSRVKDIEIAAIKSRRPPNM</sequence>
<feature type="compositionally biased region" description="Polar residues" evidence="6">
    <location>
        <begin position="224"/>
        <end position="240"/>
    </location>
</feature>
<dbReference type="RefSeq" id="XP_041229776.1">
    <property type="nucleotide sequence ID" value="XM_041360787.1"/>
</dbReference>
<keyword evidence="2 4" id="KW-0863">Zinc-finger</keyword>
<protein>
    <recommendedName>
        <fullName evidence="7">GRF-type domain-containing protein</fullName>
    </recommendedName>
</protein>
<dbReference type="PROSITE" id="PS51999">
    <property type="entry name" value="ZF_GRF"/>
    <property type="match status" value="1"/>
</dbReference>
<gene>
    <name evidence="8" type="ORF">F5891DRAFT_1013368</name>
</gene>
<dbReference type="GeneID" id="64655085"/>
<feature type="compositionally biased region" description="Low complexity" evidence="6">
    <location>
        <begin position="69"/>
        <end position="81"/>
    </location>
</feature>
<evidence type="ECO:0000313" key="9">
    <source>
        <dbReference type="Proteomes" id="UP001195769"/>
    </source>
</evidence>
<dbReference type="Proteomes" id="UP001195769">
    <property type="component" value="Unassembled WGS sequence"/>
</dbReference>
<dbReference type="Pfam" id="PF06839">
    <property type="entry name" value="Zn_ribbon_GRF"/>
    <property type="match status" value="1"/>
</dbReference>